<name>A0ABY5PB93_9ACTN</name>
<reference evidence="3" key="1">
    <citation type="submission" date="2021-11" db="EMBL/GenBank/DDBJ databases">
        <title>Cultivation dependent microbiological survey of springs from the worlds oldest radium mine currently devoted to the extraction of radon-saturated water.</title>
        <authorList>
            <person name="Kapinusova G."/>
            <person name="Smrhova T."/>
            <person name="Strejcek M."/>
            <person name="Suman J."/>
            <person name="Jani K."/>
            <person name="Pajer P."/>
            <person name="Uhlik O."/>
        </authorList>
    </citation>
    <scope>NUCLEOTIDE SEQUENCE [LARGE SCALE GENOMIC DNA]</scope>
    <source>
        <strain evidence="3">J379</strain>
    </source>
</reference>
<protein>
    <submittedName>
        <fullName evidence="2">Uncharacterized protein</fullName>
    </submittedName>
</protein>
<dbReference type="Proteomes" id="UP001058860">
    <property type="component" value="Chromosome"/>
</dbReference>
<gene>
    <name evidence="2" type="ORF">LRS13_14610</name>
</gene>
<evidence type="ECO:0000313" key="3">
    <source>
        <dbReference type="Proteomes" id="UP001058860"/>
    </source>
</evidence>
<evidence type="ECO:0000256" key="1">
    <source>
        <dbReference type="SAM" id="MobiDB-lite"/>
    </source>
</evidence>
<feature type="compositionally biased region" description="Polar residues" evidence="1">
    <location>
        <begin position="84"/>
        <end position="93"/>
    </location>
</feature>
<dbReference type="EMBL" id="CP088295">
    <property type="protein sequence ID" value="UUY01950.1"/>
    <property type="molecule type" value="Genomic_DNA"/>
</dbReference>
<proteinExistence type="predicted"/>
<dbReference type="RefSeq" id="WP_353862490.1">
    <property type="nucleotide sequence ID" value="NZ_CP088295.1"/>
</dbReference>
<accession>A0ABY5PB93</accession>
<organism evidence="2 3">
    <name type="scientific">Svornostia abyssi</name>
    <dbReference type="NCBI Taxonomy" id="2898438"/>
    <lineage>
        <taxon>Bacteria</taxon>
        <taxon>Bacillati</taxon>
        <taxon>Actinomycetota</taxon>
        <taxon>Thermoleophilia</taxon>
        <taxon>Solirubrobacterales</taxon>
        <taxon>Baekduiaceae</taxon>
        <taxon>Svornostia</taxon>
    </lineage>
</organism>
<evidence type="ECO:0000313" key="2">
    <source>
        <dbReference type="EMBL" id="UUY01950.1"/>
    </source>
</evidence>
<sequence length="93" mass="10115">MSATCGSCDAAITWARTERGRPMPLDVEELDFAAPGLVVLNPARGTCRVLSEGQLMLVAGWRERGATVHRSDWDTCPSAEQHRVSPQQEAPPL</sequence>
<feature type="region of interest" description="Disordered" evidence="1">
    <location>
        <begin position="72"/>
        <end position="93"/>
    </location>
</feature>
<keyword evidence="3" id="KW-1185">Reference proteome</keyword>